<evidence type="ECO:0000256" key="1">
    <source>
        <dbReference type="SAM" id="Phobius"/>
    </source>
</evidence>
<gene>
    <name evidence="2" type="ORF">KME28_23275</name>
</gene>
<reference evidence="2" key="1">
    <citation type="submission" date="2021-05" db="EMBL/GenBank/DDBJ databases">
        <authorList>
            <person name="Pietrasiak N."/>
            <person name="Ward R."/>
            <person name="Stajich J.E."/>
            <person name="Kurbessoian T."/>
        </authorList>
    </citation>
    <scope>NUCLEOTIDE SEQUENCE</scope>
    <source>
        <strain evidence="2">HA4357-MV3</strain>
    </source>
</reference>
<feature type="transmembrane region" description="Helical" evidence="1">
    <location>
        <begin position="70"/>
        <end position="96"/>
    </location>
</feature>
<protein>
    <submittedName>
        <fullName evidence="2">Uncharacterized protein</fullName>
    </submittedName>
</protein>
<comment type="caution">
    <text evidence="2">The sequence shown here is derived from an EMBL/GenBank/DDBJ whole genome shotgun (WGS) entry which is preliminary data.</text>
</comment>
<dbReference type="EMBL" id="JAHHHW010000134">
    <property type="protein sequence ID" value="MBW4434555.1"/>
    <property type="molecule type" value="Genomic_DNA"/>
</dbReference>
<feature type="transmembrane region" description="Helical" evidence="1">
    <location>
        <begin position="108"/>
        <end position="129"/>
    </location>
</feature>
<reference evidence="2" key="2">
    <citation type="journal article" date="2022" name="Microbiol. Resour. Announc.">
        <title>Metagenome Sequencing to Explore Phylogenomics of Terrestrial Cyanobacteria.</title>
        <authorList>
            <person name="Ward R.D."/>
            <person name="Stajich J.E."/>
            <person name="Johansen J.R."/>
            <person name="Huntemann M."/>
            <person name="Clum A."/>
            <person name="Foster B."/>
            <person name="Foster B."/>
            <person name="Roux S."/>
            <person name="Palaniappan K."/>
            <person name="Varghese N."/>
            <person name="Mukherjee S."/>
            <person name="Reddy T.B.K."/>
            <person name="Daum C."/>
            <person name="Copeland A."/>
            <person name="Chen I.A."/>
            <person name="Ivanova N.N."/>
            <person name="Kyrpides N.C."/>
            <person name="Shapiro N."/>
            <person name="Eloe-Fadrosh E.A."/>
            <person name="Pietrasiak N."/>
        </authorList>
    </citation>
    <scope>NUCLEOTIDE SEQUENCE</scope>
    <source>
        <strain evidence="2">HA4357-MV3</strain>
    </source>
</reference>
<sequence length="144" mass="16883">MTPTLLGRWQTRLLLLATVGIFVSIPFALGLVGSPSGIVYFWIITYVAIFGIIWDVVYDQIQKRRWDRDWPALYQVLAGIWEFIFILCGIKVFGFLPVLIPKERLSPFWIFAHYSVVWLAVFIASQSLMRIIFPRWRFRGGQWL</sequence>
<proteinExistence type="predicted"/>
<dbReference type="AlphaFoldDB" id="A0A9E3HD14"/>
<evidence type="ECO:0000313" key="2">
    <source>
        <dbReference type="EMBL" id="MBW4434555.1"/>
    </source>
</evidence>
<organism evidence="2 3">
    <name type="scientific">Pelatocladus maniniholoensis HA4357-MV3</name>
    <dbReference type="NCBI Taxonomy" id="1117104"/>
    <lineage>
        <taxon>Bacteria</taxon>
        <taxon>Bacillati</taxon>
        <taxon>Cyanobacteriota</taxon>
        <taxon>Cyanophyceae</taxon>
        <taxon>Nostocales</taxon>
        <taxon>Nostocaceae</taxon>
        <taxon>Pelatocladus</taxon>
    </lineage>
</organism>
<keyword evidence="1" id="KW-1133">Transmembrane helix</keyword>
<keyword evidence="1" id="KW-0812">Transmembrane</keyword>
<name>A0A9E3HD14_9NOST</name>
<evidence type="ECO:0000313" key="3">
    <source>
        <dbReference type="Proteomes" id="UP000813215"/>
    </source>
</evidence>
<dbReference type="Proteomes" id="UP000813215">
    <property type="component" value="Unassembled WGS sequence"/>
</dbReference>
<feature type="transmembrane region" description="Helical" evidence="1">
    <location>
        <begin position="12"/>
        <end position="32"/>
    </location>
</feature>
<accession>A0A9E3HD14</accession>
<feature type="transmembrane region" description="Helical" evidence="1">
    <location>
        <begin position="38"/>
        <end position="58"/>
    </location>
</feature>
<keyword evidence="1" id="KW-0472">Membrane</keyword>